<dbReference type="InterPro" id="IPR050109">
    <property type="entry name" value="HTH-type_TetR-like_transc_reg"/>
</dbReference>
<keyword evidence="6" id="KW-1185">Reference proteome</keyword>
<keyword evidence="2" id="KW-0238">DNA-binding</keyword>
<sequence length="182" mass="19732">MVDAYIRLVAAEGYDAATFARLAAEAGLSSTRLISYHFDGKDDVVGAAVGEIYERIGAYFSDAGPLHDLAGYIRSAIGLNVALAAEVRALTTTFIRHRFPAEQPVYSGAQEDGAIGRVADIVREGQRVGTVRADLDPLVVATTVQRSVDALPFTLQSDPELDLDHWAEQLISLFEDGTRHRE</sequence>
<evidence type="ECO:0000256" key="2">
    <source>
        <dbReference type="ARBA" id="ARBA00023125"/>
    </source>
</evidence>
<dbReference type="InterPro" id="IPR001647">
    <property type="entry name" value="HTH_TetR"/>
</dbReference>
<name>A0A917G1D1_9NOCA</name>
<evidence type="ECO:0000256" key="1">
    <source>
        <dbReference type="ARBA" id="ARBA00023015"/>
    </source>
</evidence>
<accession>A0A917G1D1</accession>
<comment type="caution">
    <text evidence="5">The sequence shown here is derived from an EMBL/GenBank/DDBJ whole genome shotgun (WGS) entry which is preliminary data.</text>
</comment>
<dbReference type="InterPro" id="IPR036271">
    <property type="entry name" value="Tet_transcr_reg_TetR-rel_C_sf"/>
</dbReference>
<dbReference type="GO" id="GO:0000976">
    <property type="term" value="F:transcription cis-regulatory region binding"/>
    <property type="evidence" value="ECO:0007669"/>
    <property type="project" value="TreeGrafter"/>
</dbReference>
<dbReference type="InterPro" id="IPR009057">
    <property type="entry name" value="Homeodomain-like_sf"/>
</dbReference>
<dbReference type="Pfam" id="PF00440">
    <property type="entry name" value="TetR_N"/>
    <property type="match status" value="1"/>
</dbReference>
<dbReference type="GO" id="GO:0003700">
    <property type="term" value="F:DNA-binding transcription factor activity"/>
    <property type="evidence" value="ECO:0007669"/>
    <property type="project" value="TreeGrafter"/>
</dbReference>
<gene>
    <name evidence="5" type="ORF">GCM10007304_35060</name>
</gene>
<proteinExistence type="predicted"/>
<evidence type="ECO:0000256" key="3">
    <source>
        <dbReference type="ARBA" id="ARBA00023163"/>
    </source>
</evidence>
<dbReference type="PANTHER" id="PTHR30055">
    <property type="entry name" value="HTH-TYPE TRANSCRIPTIONAL REGULATOR RUTR"/>
    <property type="match status" value="1"/>
</dbReference>
<evidence type="ECO:0000313" key="5">
    <source>
        <dbReference type="EMBL" id="GGG17958.1"/>
    </source>
</evidence>
<dbReference type="Gene3D" id="1.10.357.10">
    <property type="entry name" value="Tetracycline Repressor, domain 2"/>
    <property type="match status" value="1"/>
</dbReference>
<dbReference type="PANTHER" id="PTHR30055:SF234">
    <property type="entry name" value="HTH-TYPE TRANSCRIPTIONAL REGULATOR BETI"/>
    <property type="match status" value="1"/>
</dbReference>
<organism evidence="5 6">
    <name type="scientific">Rhodococcoides trifolii</name>
    <dbReference type="NCBI Taxonomy" id="908250"/>
    <lineage>
        <taxon>Bacteria</taxon>
        <taxon>Bacillati</taxon>
        <taxon>Actinomycetota</taxon>
        <taxon>Actinomycetes</taxon>
        <taxon>Mycobacteriales</taxon>
        <taxon>Nocardiaceae</taxon>
        <taxon>Rhodococcoides</taxon>
    </lineage>
</organism>
<dbReference type="Proteomes" id="UP000654257">
    <property type="component" value="Unassembled WGS sequence"/>
</dbReference>
<dbReference type="SUPFAM" id="SSF48498">
    <property type="entry name" value="Tetracyclin repressor-like, C-terminal domain"/>
    <property type="match status" value="1"/>
</dbReference>
<keyword evidence="1" id="KW-0805">Transcription regulation</keyword>
<dbReference type="Gene3D" id="1.10.10.60">
    <property type="entry name" value="Homeodomain-like"/>
    <property type="match status" value="1"/>
</dbReference>
<dbReference type="SUPFAM" id="SSF46689">
    <property type="entry name" value="Homeodomain-like"/>
    <property type="match status" value="1"/>
</dbReference>
<dbReference type="EMBL" id="BMCU01000003">
    <property type="protein sequence ID" value="GGG17958.1"/>
    <property type="molecule type" value="Genomic_DNA"/>
</dbReference>
<reference evidence="5" key="1">
    <citation type="journal article" date="2014" name="Int. J. Syst. Evol. Microbiol.">
        <title>Complete genome sequence of Corynebacterium casei LMG S-19264T (=DSM 44701T), isolated from a smear-ripened cheese.</title>
        <authorList>
            <consortium name="US DOE Joint Genome Institute (JGI-PGF)"/>
            <person name="Walter F."/>
            <person name="Albersmeier A."/>
            <person name="Kalinowski J."/>
            <person name="Ruckert C."/>
        </authorList>
    </citation>
    <scope>NUCLEOTIDE SEQUENCE</scope>
    <source>
        <strain evidence="5">CCM 7905</strain>
    </source>
</reference>
<keyword evidence="3" id="KW-0804">Transcription</keyword>
<dbReference type="AlphaFoldDB" id="A0A917G1D1"/>
<evidence type="ECO:0000259" key="4">
    <source>
        <dbReference type="Pfam" id="PF00440"/>
    </source>
</evidence>
<evidence type="ECO:0000313" key="6">
    <source>
        <dbReference type="Proteomes" id="UP000654257"/>
    </source>
</evidence>
<feature type="domain" description="HTH tetR-type" evidence="4">
    <location>
        <begin position="3"/>
        <end position="47"/>
    </location>
</feature>
<protein>
    <submittedName>
        <fullName evidence="5">TetR family transcriptional regulator</fullName>
    </submittedName>
</protein>
<reference evidence="5" key="2">
    <citation type="submission" date="2020-09" db="EMBL/GenBank/DDBJ databases">
        <authorList>
            <person name="Sun Q."/>
            <person name="Sedlacek I."/>
        </authorList>
    </citation>
    <scope>NUCLEOTIDE SEQUENCE</scope>
    <source>
        <strain evidence="5">CCM 7905</strain>
    </source>
</reference>